<comment type="caution">
    <text evidence="2">The sequence shown here is derived from an EMBL/GenBank/DDBJ whole genome shotgun (WGS) entry which is preliminary data.</text>
</comment>
<sequence length="118" mass="12151">MLRPWGSGLIGVATQVPLGCTVDVAMVLLVGSLMAMVLSGVPVPLMVGVVSLVSWSPLAPLSLMGSRMSAGAAGAVDAMAAALMLKLARLLMSDESPRPPSASARFAARWWLLPDLPP</sequence>
<protein>
    <submittedName>
        <fullName evidence="2">Uncharacterized protein</fullName>
    </submittedName>
</protein>
<feature type="transmembrane region" description="Helical" evidence="1">
    <location>
        <begin position="6"/>
        <end position="30"/>
    </location>
</feature>
<gene>
    <name evidence="2" type="ORF">H663_018615</name>
</gene>
<keyword evidence="1" id="KW-1133">Transmembrane helix</keyword>
<organism evidence="2 3">
    <name type="scientific">Limnohabitans planktonicus II-D5</name>
    <dbReference type="NCBI Taxonomy" id="1293045"/>
    <lineage>
        <taxon>Bacteria</taxon>
        <taxon>Pseudomonadati</taxon>
        <taxon>Pseudomonadota</taxon>
        <taxon>Betaproteobacteria</taxon>
        <taxon>Burkholderiales</taxon>
        <taxon>Comamonadaceae</taxon>
        <taxon>Limnohabitans</taxon>
    </lineage>
</organism>
<dbReference type="STRING" id="1293045.H663_17445"/>
<evidence type="ECO:0000313" key="2">
    <source>
        <dbReference type="EMBL" id="PVE41192.1"/>
    </source>
</evidence>
<evidence type="ECO:0000256" key="1">
    <source>
        <dbReference type="SAM" id="Phobius"/>
    </source>
</evidence>
<proteinExistence type="predicted"/>
<name>A0A2T7U960_9BURK</name>
<keyword evidence="1" id="KW-0472">Membrane</keyword>
<evidence type="ECO:0000313" key="3">
    <source>
        <dbReference type="Proteomes" id="UP000037507"/>
    </source>
</evidence>
<accession>A0A2T7U960</accession>
<dbReference type="Proteomes" id="UP000037507">
    <property type="component" value="Unassembled WGS sequence"/>
</dbReference>
<keyword evidence="1" id="KW-0812">Transmembrane</keyword>
<reference evidence="2" key="1">
    <citation type="submission" date="2017-04" db="EMBL/GenBank/DDBJ databases">
        <title>Unexpected and diverse lifestyles within the genus Limnohabitans.</title>
        <authorList>
            <person name="Kasalicky V."/>
            <person name="Mehrshad M."/>
            <person name="Andrei S.-A."/>
            <person name="Salcher M."/>
            <person name="Kratochvilova H."/>
            <person name="Simek K."/>
            <person name="Ghai R."/>
        </authorList>
    </citation>
    <scope>NUCLEOTIDE SEQUENCE [LARGE SCALE GENOMIC DNA]</scope>
    <source>
        <strain evidence="2">II-D5</strain>
    </source>
</reference>
<feature type="transmembrane region" description="Helical" evidence="1">
    <location>
        <begin position="37"/>
        <end position="56"/>
    </location>
</feature>
<keyword evidence="3" id="KW-1185">Reference proteome</keyword>
<dbReference type="EMBL" id="LFYT02000037">
    <property type="protein sequence ID" value="PVE41192.1"/>
    <property type="molecule type" value="Genomic_DNA"/>
</dbReference>
<dbReference type="AlphaFoldDB" id="A0A2T7U960"/>